<dbReference type="InterPro" id="IPR051326">
    <property type="entry name" value="Kynurenine-oxoglutarate_AT"/>
</dbReference>
<evidence type="ECO:0000256" key="3">
    <source>
        <dbReference type="ARBA" id="ARBA00022576"/>
    </source>
</evidence>
<comment type="caution">
    <text evidence="7">The sequence shown here is derived from an EMBL/GenBank/DDBJ whole genome shotgun (WGS) entry which is preliminary data.</text>
</comment>
<dbReference type="Proteomes" id="UP000249542">
    <property type="component" value="Unassembled WGS sequence"/>
</dbReference>
<dbReference type="GO" id="GO:0016212">
    <property type="term" value="F:kynurenine-oxoglutarate transaminase activity"/>
    <property type="evidence" value="ECO:0007669"/>
    <property type="project" value="TreeGrafter"/>
</dbReference>
<dbReference type="AlphaFoldDB" id="A0A2W7I4H8"/>
<gene>
    <name evidence="7" type="ORF">LX95_01475</name>
</gene>
<reference evidence="7 8" key="1">
    <citation type="submission" date="2018-06" db="EMBL/GenBank/DDBJ databases">
        <title>Genomic Encyclopedia of Archaeal and Bacterial Type Strains, Phase II (KMG-II): from individual species to whole genera.</title>
        <authorList>
            <person name="Goeker M."/>
        </authorList>
    </citation>
    <scope>NUCLEOTIDE SEQUENCE [LARGE SCALE GENOMIC DNA]</scope>
    <source>
        <strain evidence="7 8">DSM 15361</strain>
    </source>
</reference>
<evidence type="ECO:0000256" key="4">
    <source>
        <dbReference type="ARBA" id="ARBA00022679"/>
    </source>
</evidence>
<evidence type="ECO:0000256" key="5">
    <source>
        <dbReference type="ARBA" id="ARBA00022898"/>
    </source>
</evidence>
<dbReference type="SUPFAM" id="SSF53383">
    <property type="entry name" value="PLP-dependent transferases"/>
    <property type="match status" value="1"/>
</dbReference>
<dbReference type="PANTHER" id="PTHR43807">
    <property type="entry name" value="FI04487P"/>
    <property type="match status" value="1"/>
</dbReference>
<evidence type="ECO:0000259" key="6">
    <source>
        <dbReference type="Pfam" id="PF00155"/>
    </source>
</evidence>
<dbReference type="InterPro" id="IPR004839">
    <property type="entry name" value="Aminotransferase_I/II_large"/>
</dbReference>
<dbReference type="InterPro" id="IPR015421">
    <property type="entry name" value="PyrdxlP-dep_Trfase_major"/>
</dbReference>
<evidence type="ECO:0000313" key="7">
    <source>
        <dbReference type="EMBL" id="PZW41791.1"/>
    </source>
</evidence>
<dbReference type="GO" id="GO:0005737">
    <property type="term" value="C:cytoplasm"/>
    <property type="evidence" value="ECO:0007669"/>
    <property type="project" value="TreeGrafter"/>
</dbReference>
<name>A0A2W7I4H8_9FLAO</name>
<comment type="cofactor">
    <cofactor evidence="1">
        <name>pyridoxal 5'-phosphate</name>
        <dbReference type="ChEBI" id="CHEBI:597326"/>
    </cofactor>
</comment>
<keyword evidence="5" id="KW-0663">Pyridoxal phosphate</keyword>
<dbReference type="GO" id="GO:0030170">
    <property type="term" value="F:pyridoxal phosphate binding"/>
    <property type="evidence" value="ECO:0007669"/>
    <property type="project" value="InterPro"/>
</dbReference>
<evidence type="ECO:0000256" key="1">
    <source>
        <dbReference type="ARBA" id="ARBA00001933"/>
    </source>
</evidence>
<evidence type="ECO:0000256" key="2">
    <source>
        <dbReference type="ARBA" id="ARBA00007441"/>
    </source>
</evidence>
<dbReference type="EMBL" id="QKYV01000003">
    <property type="protein sequence ID" value="PZW41791.1"/>
    <property type="molecule type" value="Genomic_DNA"/>
</dbReference>
<sequence length="381" mass="43445">MKLPTSKLPHLGTTIFTKMSKLAHEHKAINLSQGFPDFSPDPILLEEVTRAIHSAKNQYAPLQGIFSLRQTLCYKLNKLYGSNYQPETDITLTAGATQAIFTAISAFVKAEDEVIVFKPAYDCYEPAIELYGGKPVLIQMQAPNYQIDWEEVAAKISSKTKMIIINSPHNPSGKILQQKDLEKLQQLVKGTNIIILSDEVYEHLVYDNQKHFSVARFPQLAERSFITYSFGKTFHVTGWKLGYCVAPKELMTEFNKVHQYNVFCVNHPMQVAINAYLQNEQHYLGLAEFYQQKRDLFLSLIKDSRLTFTPSQGTYFQTASYKNITQEKDTDFALRLIKEKGLATIPVSVFNKNQQDDSMLRFCFAKKEETLKAAAEIINKL</sequence>
<dbReference type="InterPro" id="IPR015422">
    <property type="entry name" value="PyrdxlP-dep_Trfase_small"/>
</dbReference>
<comment type="similarity">
    <text evidence="2">Belongs to the class-I pyridoxal-phosphate-dependent aminotransferase family.</text>
</comment>
<dbReference type="InterPro" id="IPR015424">
    <property type="entry name" value="PyrdxlP-dep_Trfase"/>
</dbReference>
<dbReference type="Gene3D" id="3.90.1150.10">
    <property type="entry name" value="Aspartate Aminotransferase, domain 1"/>
    <property type="match status" value="1"/>
</dbReference>
<evidence type="ECO:0000313" key="8">
    <source>
        <dbReference type="Proteomes" id="UP000249542"/>
    </source>
</evidence>
<keyword evidence="4 7" id="KW-0808">Transferase</keyword>
<dbReference type="CDD" id="cd00609">
    <property type="entry name" value="AAT_like"/>
    <property type="match status" value="1"/>
</dbReference>
<dbReference type="PANTHER" id="PTHR43807:SF20">
    <property type="entry name" value="FI04487P"/>
    <property type="match status" value="1"/>
</dbReference>
<proteinExistence type="inferred from homology"/>
<protein>
    <submittedName>
        <fullName evidence="7">Methionine aminotransferase</fullName>
    </submittedName>
</protein>
<keyword evidence="3 7" id="KW-0032">Aminotransferase</keyword>
<dbReference type="Pfam" id="PF00155">
    <property type="entry name" value="Aminotran_1_2"/>
    <property type="match status" value="1"/>
</dbReference>
<dbReference type="RefSeq" id="WP_111540786.1">
    <property type="nucleotide sequence ID" value="NZ_QKYV01000003.1"/>
</dbReference>
<dbReference type="Gene3D" id="3.40.640.10">
    <property type="entry name" value="Type I PLP-dependent aspartate aminotransferase-like (Major domain)"/>
    <property type="match status" value="1"/>
</dbReference>
<accession>A0A2W7I4H8</accession>
<dbReference type="NCBIfam" id="NF006569">
    <property type="entry name" value="PRK09082.1"/>
    <property type="match status" value="1"/>
</dbReference>
<keyword evidence="8" id="KW-1185">Reference proteome</keyword>
<dbReference type="FunFam" id="3.40.640.10:FF:000033">
    <property type="entry name" value="Aspartate aminotransferase"/>
    <property type="match status" value="1"/>
</dbReference>
<feature type="domain" description="Aminotransferase class I/classII large" evidence="6">
    <location>
        <begin position="28"/>
        <end position="378"/>
    </location>
</feature>
<organism evidence="7 8">
    <name type="scientific">Mesonia algae</name>
    <dbReference type="NCBI Taxonomy" id="213248"/>
    <lineage>
        <taxon>Bacteria</taxon>
        <taxon>Pseudomonadati</taxon>
        <taxon>Bacteroidota</taxon>
        <taxon>Flavobacteriia</taxon>
        <taxon>Flavobacteriales</taxon>
        <taxon>Flavobacteriaceae</taxon>
        <taxon>Mesonia</taxon>
    </lineage>
</organism>
<dbReference type="NCBIfam" id="NF009079">
    <property type="entry name" value="PRK12414.1"/>
    <property type="match status" value="1"/>
</dbReference>